<dbReference type="GO" id="GO:0016020">
    <property type="term" value="C:membrane"/>
    <property type="evidence" value="ECO:0007669"/>
    <property type="project" value="UniProtKB-SubCell"/>
</dbReference>
<dbReference type="PANTHER" id="PTHR23017">
    <property type="entry name" value="SERPENTINE RECEPTOR, CLASS X"/>
    <property type="match status" value="1"/>
</dbReference>
<evidence type="ECO:0000256" key="2">
    <source>
        <dbReference type="ARBA" id="ARBA00022692"/>
    </source>
</evidence>
<sequence>MTNSTLNSEFDQNITAGVIIFIISFSGAIFNILAMIVVLKSPILRNAFGAMCFSHTIANFGVLFVFVFYVTPSTIFQYQYSELRFGKILGQINILFWNACCYSHLAISLNRFISISMPTKVSQLYNFRNTILIILLVWCLAFCHISPYFWAEQCYVAYNVEEWVWEFPDTECGYFISTYTDYYSSVLIFIVMSCLDFGTFALLVAYNKKTKISSNDEAKRRARTEIRFFTQSCLQGVLFFYEVFMFYYVCTLNTDKWYVFFTTTFAWELCHCLDGLVVVIFHFRRSFFGSNSRQNTKAFSKDGRSISVKPK</sequence>
<feature type="transmembrane region" description="Helical" evidence="5">
    <location>
        <begin position="46"/>
        <end position="68"/>
    </location>
</feature>
<feature type="transmembrane region" description="Helical" evidence="5">
    <location>
        <begin position="228"/>
        <end position="248"/>
    </location>
</feature>
<dbReference type="Proteomes" id="UP001152747">
    <property type="component" value="Unassembled WGS sequence"/>
</dbReference>
<organism evidence="7 8">
    <name type="scientific">Caenorhabditis angaria</name>
    <dbReference type="NCBI Taxonomy" id="860376"/>
    <lineage>
        <taxon>Eukaryota</taxon>
        <taxon>Metazoa</taxon>
        <taxon>Ecdysozoa</taxon>
        <taxon>Nematoda</taxon>
        <taxon>Chromadorea</taxon>
        <taxon>Rhabditida</taxon>
        <taxon>Rhabditina</taxon>
        <taxon>Rhabditomorpha</taxon>
        <taxon>Rhabditoidea</taxon>
        <taxon>Rhabditidae</taxon>
        <taxon>Peloderinae</taxon>
        <taxon>Caenorhabditis</taxon>
    </lineage>
</organism>
<comment type="caution">
    <text evidence="7">The sequence shown here is derived from an EMBL/GenBank/DDBJ whole genome shotgun (WGS) entry which is preliminary data.</text>
</comment>
<comment type="subcellular location">
    <subcellularLocation>
        <location evidence="1">Membrane</location>
    </subcellularLocation>
</comment>
<dbReference type="InterPro" id="IPR019430">
    <property type="entry name" value="7TM_GPCR_serpentine_rcpt_Srx"/>
</dbReference>
<evidence type="ECO:0000256" key="3">
    <source>
        <dbReference type="ARBA" id="ARBA00022989"/>
    </source>
</evidence>
<dbReference type="PANTHER" id="PTHR23017:SF3">
    <property type="entry name" value="G-PROTEIN COUPLED RECEPTORS FAMILY 1 PROFILE DOMAIN-CONTAINING PROTEIN"/>
    <property type="match status" value="1"/>
</dbReference>
<dbReference type="PROSITE" id="PS50262">
    <property type="entry name" value="G_PROTEIN_RECEP_F1_2"/>
    <property type="match status" value="1"/>
</dbReference>
<feature type="transmembrane region" description="Helical" evidence="5">
    <location>
        <begin position="260"/>
        <end position="283"/>
    </location>
</feature>
<dbReference type="AlphaFoldDB" id="A0A9P1N6G8"/>
<feature type="transmembrane region" description="Helical" evidence="5">
    <location>
        <begin position="88"/>
        <end position="109"/>
    </location>
</feature>
<feature type="transmembrane region" description="Helical" evidence="5">
    <location>
        <begin position="14"/>
        <end position="39"/>
    </location>
</feature>
<keyword evidence="3 5" id="KW-1133">Transmembrane helix</keyword>
<feature type="domain" description="G-protein coupled receptors family 1 profile" evidence="6">
    <location>
        <begin position="30"/>
        <end position="191"/>
    </location>
</feature>
<dbReference type="Pfam" id="PF10328">
    <property type="entry name" value="7TM_GPCR_Srx"/>
    <property type="match status" value="1"/>
</dbReference>
<protein>
    <recommendedName>
        <fullName evidence="6">G-protein coupled receptors family 1 profile domain-containing protein</fullName>
    </recommendedName>
</protein>
<evidence type="ECO:0000259" key="6">
    <source>
        <dbReference type="PROSITE" id="PS50262"/>
    </source>
</evidence>
<gene>
    <name evidence="7" type="ORF">CAMP_LOCUS12214</name>
</gene>
<dbReference type="SUPFAM" id="SSF81321">
    <property type="entry name" value="Family A G protein-coupled receptor-like"/>
    <property type="match status" value="1"/>
</dbReference>
<proteinExistence type="predicted"/>
<keyword evidence="8" id="KW-1185">Reference proteome</keyword>
<keyword evidence="4 5" id="KW-0472">Membrane</keyword>
<reference evidence="7" key="1">
    <citation type="submission" date="2022-11" db="EMBL/GenBank/DDBJ databases">
        <authorList>
            <person name="Kikuchi T."/>
        </authorList>
    </citation>
    <scope>NUCLEOTIDE SEQUENCE</scope>
    <source>
        <strain evidence="7">PS1010</strain>
    </source>
</reference>
<dbReference type="Gene3D" id="1.20.1070.10">
    <property type="entry name" value="Rhodopsin 7-helix transmembrane proteins"/>
    <property type="match status" value="1"/>
</dbReference>
<evidence type="ECO:0000313" key="7">
    <source>
        <dbReference type="EMBL" id="CAI5449577.1"/>
    </source>
</evidence>
<dbReference type="InterPro" id="IPR017452">
    <property type="entry name" value="GPCR_Rhodpsn_7TM"/>
</dbReference>
<feature type="transmembrane region" description="Helical" evidence="5">
    <location>
        <begin position="186"/>
        <end position="207"/>
    </location>
</feature>
<dbReference type="CDD" id="cd00637">
    <property type="entry name" value="7tm_classA_rhodopsin-like"/>
    <property type="match status" value="1"/>
</dbReference>
<accession>A0A9P1N6G8</accession>
<name>A0A9P1N6G8_9PELO</name>
<evidence type="ECO:0000256" key="4">
    <source>
        <dbReference type="ARBA" id="ARBA00023136"/>
    </source>
</evidence>
<evidence type="ECO:0000256" key="1">
    <source>
        <dbReference type="ARBA" id="ARBA00004370"/>
    </source>
</evidence>
<dbReference type="OrthoDB" id="5800536at2759"/>
<evidence type="ECO:0000256" key="5">
    <source>
        <dbReference type="SAM" id="Phobius"/>
    </source>
</evidence>
<keyword evidence="2 5" id="KW-0812">Transmembrane</keyword>
<feature type="transmembrane region" description="Helical" evidence="5">
    <location>
        <begin position="130"/>
        <end position="150"/>
    </location>
</feature>
<evidence type="ECO:0000313" key="8">
    <source>
        <dbReference type="Proteomes" id="UP001152747"/>
    </source>
</evidence>
<dbReference type="EMBL" id="CANHGI010000004">
    <property type="protein sequence ID" value="CAI5449577.1"/>
    <property type="molecule type" value="Genomic_DNA"/>
</dbReference>